<reference evidence="1 2" key="1">
    <citation type="journal article" date="2013" name="PLoS ONE">
        <title>Genomic analysis of Melioribacter roseus, facultatively anaerobic organotrophic bacterium representing a novel deep lineage within Bacteriodetes/Chlorobi group.</title>
        <authorList>
            <person name="Kadnikov V.V."/>
            <person name="Mardanov A.V."/>
            <person name="Podosokorskaya O.A."/>
            <person name="Gavrilov S.N."/>
            <person name="Kublanov I.V."/>
            <person name="Beletsky A.V."/>
            <person name="Bonch-Osmolovskaya E.A."/>
            <person name="Ravin N.V."/>
        </authorList>
    </citation>
    <scope>NUCLEOTIDE SEQUENCE [LARGE SCALE GENOMIC DNA]</scope>
    <source>
        <strain evidence="2">JCM 17771 / P3M-2</strain>
    </source>
</reference>
<dbReference type="Proteomes" id="UP000009011">
    <property type="component" value="Chromosome"/>
</dbReference>
<dbReference type="HOGENOM" id="CLU_160760_0_0_10"/>
<dbReference type="EMBL" id="CP003557">
    <property type="protein sequence ID" value="AFN74026.1"/>
    <property type="molecule type" value="Genomic_DNA"/>
</dbReference>
<accession>I7A280</accession>
<dbReference type="KEGG" id="mro:MROS_0784"/>
<organism evidence="1 2">
    <name type="scientific">Melioribacter roseus (strain DSM 23840 / JCM 17771 / VKM B-2668 / P3M-2)</name>
    <dbReference type="NCBI Taxonomy" id="1191523"/>
    <lineage>
        <taxon>Bacteria</taxon>
        <taxon>Pseudomonadati</taxon>
        <taxon>Ignavibacteriota</taxon>
        <taxon>Ignavibacteria</taxon>
        <taxon>Ignavibacteriales</taxon>
        <taxon>Melioribacteraceae</taxon>
        <taxon>Melioribacter</taxon>
    </lineage>
</organism>
<evidence type="ECO:0000313" key="1">
    <source>
        <dbReference type="EMBL" id="AFN74026.1"/>
    </source>
</evidence>
<name>I7A280_MELRP</name>
<gene>
    <name evidence="1" type="ordered locus">MROS_0784</name>
</gene>
<dbReference type="AlphaFoldDB" id="I7A280"/>
<keyword evidence="2" id="KW-1185">Reference proteome</keyword>
<proteinExistence type="predicted"/>
<evidence type="ECO:0008006" key="3">
    <source>
        <dbReference type="Google" id="ProtNLM"/>
    </source>
</evidence>
<dbReference type="STRING" id="1191523.MROS_0784"/>
<dbReference type="RefSeq" id="WP_014855462.1">
    <property type="nucleotide sequence ID" value="NC_018178.1"/>
</dbReference>
<evidence type="ECO:0000313" key="2">
    <source>
        <dbReference type="Proteomes" id="UP000009011"/>
    </source>
</evidence>
<sequence length="122" mass="14388">MELTYKDKSEFLRGFLTLIRKDGAICNYERKMALIIGRHFGFAEDFCIEALDTLLENEYISEAPPVFSNREVARYFISETYNILEQIHELSLAELKWLDSVSQANHIDRRNFPFLLQLSENY</sequence>
<protein>
    <recommendedName>
        <fullName evidence="3">TerB family tellurite resistance protein</fullName>
    </recommendedName>
</protein>